<evidence type="ECO:0000256" key="4">
    <source>
        <dbReference type="ARBA" id="ARBA00023163"/>
    </source>
</evidence>
<dbReference type="GO" id="GO:0008289">
    <property type="term" value="F:lipid binding"/>
    <property type="evidence" value="ECO:0007669"/>
    <property type="project" value="InterPro"/>
</dbReference>
<proteinExistence type="predicted"/>
<keyword evidence="4" id="KW-0804">Transcription</keyword>
<feature type="domain" description="START" evidence="8">
    <location>
        <begin position="229"/>
        <end position="460"/>
    </location>
</feature>
<dbReference type="EMBL" id="JAYWIO010000002">
    <property type="protein sequence ID" value="KAK7283660.1"/>
    <property type="molecule type" value="Genomic_DNA"/>
</dbReference>
<dbReference type="PROSITE" id="PS50848">
    <property type="entry name" value="START"/>
    <property type="match status" value="1"/>
</dbReference>
<dbReference type="SUPFAM" id="SSF55961">
    <property type="entry name" value="Bet v1-like"/>
    <property type="match status" value="2"/>
</dbReference>
<dbReference type="AlphaFoldDB" id="A0AAN9IP44"/>
<evidence type="ECO:0000256" key="1">
    <source>
        <dbReference type="ARBA" id="ARBA00023015"/>
    </source>
</evidence>
<evidence type="ECO:0000256" key="5">
    <source>
        <dbReference type="ARBA" id="ARBA00023242"/>
    </source>
</evidence>
<dbReference type="InterPro" id="IPR042160">
    <property type="entry name" value="HD-Zip_IV"/>
</dbReference>
<feature type="region of interest" description="Disordered" evidence="7">
    <location>
        <begin position="23"/>
        <end position="63"/>
    </location>
</feature>
<keyword evidence="2" id="KW-0238">DNA-binding</keyword>
<evidence type="ECO:0000313" key="9">
    <source>
        <dbReference type="EMBL" id="KAK7283660.1"/>
    </source>
</evidence>
<dbReference type="PANTHER" id="PTHR45654">
    <property type="entry name" value="HOMEOBOX-LEUCINE ZIPPER PROTEIN MERISTEM L1"/>
    <property type="match status" value="1"/>
</dbReference>
<evidence type="ECO:0000256" key="7">
    <source>
        <dbReference type="SAM" id="MobiDB-lite"/>
    </source>
</evidence>
<dbReference type="PANTHER" id="PTHR45654:SF49">
    <property type="entry name" value="HOMEOBOX LEUCINE ZIPPER PROTEIN"/>
    <property type="match status" value="1"/>
</dbReference>
<keyword evidence="6" id="KW-0175">Coiled coil</keyword>
<comment type="caution">
    <text evidence="9">The sequence shown here is derived from an EMBL/GenBank/DDBJ whole genome shotgun (WGS) entry which is preliminary data.</text>
</comment>
<evidence type="ECO:0000259" key="8">
    <source>
        <dbReference type="PROSITE" id="PS50848"/>
    </source>
</evidence>
<dbReference type="Pfam" id="PF01852">
    <property type="entry name" value="START"/>
    <property type="match status" value="1"/>
</dbReference>
<evidence type="ECO:0000256" key="3">
    <source>
        <dbReference type="ARBA" id="ARBA00023155"/>
    </source>
</evidence>
<dbReference type="CDD" id="cd08875">
    <property type="entry name" value="START_ArGLABRA2_like"/>
    <property type="match status" value="1"/>
</dbReference>
<name>A0AAN9IP44_CROPI</name>
<dbReference type="SMART" id="SM00234">
    <property type="entry name" value="START"/>
    <property type="match status" value="1"/>
</dbReference>
<keyword evidence="10" id="KW-1185">Reference proteome</keyword>
<keyword evidence="5" id="KW-0539">Nucleus</keyword>
<dbReference type="InterPro" id="IPR002913">
    <property type="entry name" value="START_lipid-bd_dom"/>
</dbReference>
<keyword evidence="1" id="KW-0805">Transcription regulation</keyword>
<evidence type="ECO:0000313" key="10">
    <source>
        <dbReference type="Proteomes" id="UP001372338"/>
    </source>
</evidence>
<dbReference type="Pfam" id="PF25797">
    <property type="entry name" value="PDF2_C"/>
    <property type="match status" value="1"/>
</dbReference>
<gene>
    <name evidence="9" type="ORF">RIF29_13339</name>
</gene>
<feature type="compositionally biased region" description="Basic and acidic residues" evidence="7">
    <location>
        <begin position="40"/>
        <end position="50"/>
    </location>
</feature>
<feature type="compositionally biased region" description="Basic residues" evidence="7">
    <location>
        <begin position="51"/>
        <end position="61"/>
    </location>
</feature>
<evidence type="ECO:0000256" key="6">
    <source>
        <dbReference type="SAM" id="Coils"/>
    </source>
</evidence>
<organism evidence="9 10">
    <name type="scientific">Crotalaria pallida</name>
    <name type="common">Smooth rattlebox</name>
    <name type="synonym">Crotalaria striata</name>
    <dbReference type="NCBI Taxonomy" id="3830"/>
    <lineage>
        <taxon>Eukaryota</taxon>
        <taxon>Viridiplantae</taxon>
        <taxon>Streptophyta</taxon>
        <taxon>Embryophyta</taxon>
        <taxon>Tracheophyta</taxon>
        <taxon>Spermatophyta</taxon>
        <taxon>Magnoliopsida</taxon>
        <taxon>eudicotyledons</taxon>
        <taxon>Gunneridae</taxon>
        <taxon>Pentapetalae</taxon>
        <taxon>rosids</taxon>
        <taxon>fabids</taxon>
        <taxon>Fabales</taxon>
        <taxon>Fabaceae</taxon>
        <taxon>Papilionoideae</taxon>
        <taxon>50 kb inversion clade</taxon>
        <taxon>genistoids sensu lato</taxon>
        <taxon>core genistoids</taxon>
        <taxon>Crotalarieae</taxon>
        <taxon>Crotalaria</taxon>
    </lineage>
</organism>
<dbReference type="GO" id="GO:0003677">
    <property type="term" value="F:DNA binding"/>
    <property type="evidence" value="ECO:0007669"/>
    <property type="project" value="UniProtKB-KW"/>
</dbReference>
<keyword evidence="3" id="KW-0371">Homeobox</keyword>
<reference evidence="9 10" key="1">
    <citation type="submission" date="2024-01" db="EMBL/GenBank/DDBJ databases">
        <title>The genomes of 5 underutilized Papilionoideae crops provide insights into root nodulation and disease resistanc.</title>
        <authorList>
            <person name="Yuan L."/>
        </authorList>
    </citation>
    <scope>NUCLEOTIDE SEQUENCE [LARGE SCALE GENOMIC DNA]</scope>
    <source>
        <strain evidence="9">ZHUSHIDOU_FW_LH</strain>
        <tissue evidence="9">Leaf</tissue>
    </source>
</reference>
<evidence type="ECO:0000256" key="2">
    <source>
        <dbReference type="ARBA" id="ARBA00023125"/>
    </source>
</evidence>
<sequence length="714" mass="77348">MQERDMDANSDLSLLGENFEMGRVLKDDDSGSDNFDAGSGDDHDANEDTPRRRRKKYHRHTPQQIQELEARTQMKTQLERHENMMLRQENEKLRAENTMMKESMANPMCKTCGGQAIPGQISFEDHQVRIENARLKDELNRICALAQKFLGRSVSSMVAPLGHHLQQQNSGMELAGMGIMNNNGFGAPSNVGMPQMPMGLDLGMGNGGFGAPPLPAMPLIKQSLALMGSPSENTMLLQLGLTAMEELVKLSQPDNPLWIKSSDGRREVLDLEEYGKVVSPCMGPRPNGYVTEATRESGLVLANCLSVVETLMNADQWSEIFPALVARSLTLPVMPGDTSGTKDGELQVVHAEVHLPSPLVPVRQMTFLRFCKEISEGTWAVVDTSVDIGQSIFSASAAHPFMGSRRLPSGCIVRDTSSEHNQYDESAVHQLYRPLVSSGIGFGAQKWVASLQRHYEYVASLNSPSLTPEDPAGLSLAGKRGMLKITQQITNSFFSGVCPSAAHQWEPLQFEALDDSMKIMARKTVTGEPDGIVLSAATSVWLPVPQQNLFDYLSDERSRTDWDVMANNGPIQELFHIPKGQGHGNNISVLRPSANGADSNVLILQDAFTDNTSSVIVYVAMDMDSLNTVMSGGETTLVGVLPSGFVIHPDGRGGGSSSSNSSAGDGGGSFLTVGLQILLNSLSNANMLSMDSVFSVNNLIADTVQKIKVALGVA</sequence>
<dbReference type="InterPro" id="IPR057993">
    <property type="entry name" value="HD-Zip_IV_C"/>
</dbReference>
<accession>A0AAN9IP44</accession>
<protein>
    <recommendedName>
        <fullName evidence="8">START domain-containing protein</fullName>
    </recommendedName>
</protein>
<feature type="coiled-coil region" evidence="6">
    <location>
        <begin position="71"/>
        <end position="103"/>
    </location>
</feature>
<dbReference type="Proteomes" id="UP001372338">
    <property type="component" value="Unassembled WGS sequence"/>
</dbReference>